<keyword evidence="1" id="KW-0812">Transmembrane</keyword>
<dbReference type="EMBL" id="AMCI01001745">
    <property type="protein sequence ID" value="EJX04634.1"/>
    <property type="molecule type" value="Genomic_DNA"/>
</dbReference>
<feature type="transmembrane region" description="Helical" evidence="1">
    <location>
        <begin position="106"/>
        <end position="128"/>
    </location>
</feature>
<reference evidence="2" key="1">
    <citation type="journal article" date="2012" name="PLoS ONE">
        <title>Gene sets for utilization of primary and secondary nutrition supplies in the distal gut of endangered iberian lynx.</title>
        <authorList>
            <person name="Alcaide M."/>
            <person name="Messina E."/>
            <person name="Richter M."/>
            <person name="Bargiela R."/>
            <person name="Peplies J."/>
            <person name="Huws S.A."/>
            <person name="Newbold C.J."/>
            <person name="Golyshin P.N."/>
            <person name="Simon M.A."/>
            <person name="Lopez G."/>
            <person name="Yakimov M.M."/>
            <person name="Ferrer M."/>
        </authorList>
    </citation>
    <scope>NUCLEOTIDE SEQUENCE</scope>
</reference>
<evidence type="ECO:0000256" key="1">
    <source>
        <dbReference type="SAM" id="Phobius"/>
    </source>
</evidence>
<accession>J9GCP0</accession>
<name>J9GCP0_9ZZZZ</name>
<evidence type="ECO:0000313" key="2">
    <source>
        <dbReference type="EMBL" id="EJX04634.1"/>
    </source>
</evidence>
<sequence>MVLYKGYSINLDVVDFGSKFHPLVLLASDDRSDIWTVYADNTMLDLFLLGQSALLAAHLFDSTQTFALFSGERNVNGVYFADFVPLPYLLGKQAYQSPMKFVRSGFGMLALLGIGKSGAANIMVLVAWQPILQCLTSLCFSD</sequence>
<organism evidence="2">
    <name type="scientific">gut metagenome</name>
    <dbReference type="NCBI Taxonomy" id="749906"/>
    <lineage>
        <taxon>unclassified sequences</taxon>
        <taxon>metagenomes</taxon>
        <taxon>organismal metagenomes</taxon>
    </lineage>
</organism>
<dbReference type="AlphaFoldDB" id="J9GCP0"/>
<gene>
    <name evidence="2" type="ORF">EVA_07256</name>
</gene>
<protein>
    <submittedName>
        <fullName evidence="2">Uncharacterized protein</fullName>
    </submittedName>
</protein>
<keyword evidence="1" id="KW-1133">Transmembrane helix</keyword>
<proteinExistence type="predicted"/>
<comment type="caution">
    <text evidence="2">The sequence shown here is derived from an EMBL/GenBank/DDBJ whole genome shotgun (WGS) entry which is preliminary data.</text>
</comment>
<keyword evidence="1" id="KW-0472">Membrane</keyword>